<evidence type="ECO:0000313" key="5">
    <source>
        <dbReference type="Proteomes" id="UP000482084"/>
    </source>
</evidence>
<dbReference type="AlphaFoldDB" id="A0A6L4X1Z4"/>
<evidence type="ECO:0000256" key="1">
    <source>
        <dbReference type="SAM" id="Coils"/>
    </source>
</evidence>
<keyword evidence="3" id="KW-0812">Transmembrane</keyword>
<gene>
    <name evidence="4" type="ORF">DSM100688_0143</name>
</gene>
<keyword evidence="3" id="KW-0472">Membrane</keyword>
<feature type="region of interest" description="Disordered" evidence="2">
    <location>
        <begin position="125"/>
        <end position="183"/>
    </location>
</feature>
<feature type="compositionally biased region" description="Low complexity" evidence="2">
    <location>
        <begin position="151"/>
        <end position="164"/>
    </location>
</feature>
<keyword evidence="1" id="KW-0175">Coiled coil</keyword>
<evidence type="ECO:0000256" key="2">
    <source>
        <dbReference type="SAM" id="MobiDB-lite"/>
    </source>
</evidence>
<feature type="compositionally biased region" description="Polar residues" evidence="2">
    <location>
        <begin position="165"/>
        <end position="183"/>
    </location>
</feature>
<proteinExistence type="predicted"/>
<dbReference type="RefSeq" id="WP_239519268.1">
    <property type="nucleotide sequence ID" value="NZ_WBSM01000001.1"/>
</dbReference>
<keyword evidence="3" id="KW-1133">Transmembrane helix</keyword>
<evidence type="ECO:0000313" key="4">
    <source>
        <dbReference type="EMBL" id="KAB8289065.1"/>
    </source>
</evidence>
<dbReference type="Proteomes" id="UP000482084">
    <property type="component" value="Unassembled WGS sequence"/>
</dbReference>
<reference evidence="4 5" key="1">
    <citation type="submission" date="2019-10" db="EMBL/GenBank/DDBJ databases">
        <title>Characterization of the phylogenetic diversity of two novel species belonging to the genus Bifidobacterium: Bifidobacterium cebidarum sp. nov. and Bifidobacterium leontopitheci sp. nov.</title>
        <authorList>
            <person name="Lugli G.A."/>
            <person name="Duranti S."/>
            <person name="Milani C."/>
            <person name="Turroni F."/>
            <person name="Ventura M."/>
        </authorList>
    </citation>
    <scope>NUCLEOTIDE SEQUENCE [LARGE SCALE GENOMIC DNA]</scope>
    <source>
        <strain evidence="4 5">DSM 100688</strain>
    </source>
</reference>
<accession>A0A6L4X1Z4</accession>
<evidence type="ECO:0000256" key="3">
    <source>
        <dbReference type="SAM" id="Phobius"/>
    </source>
</evidence>
<feature type="coiled-coil region" evidence="1">
    <location>
        <begin position="93"/>
        <end position="120"/>
    </location>
</feature>
<keyword evidence="5" id="KW-1185">Reference proteome</keyword>
<sequence length="183" mass="19500">MSTNHGRTVRSNAMPATRRPVPNATPSRPQLHVVAGTTRNERRDASGFARLVVWTRSRSTSLFHIVASAVFLAATLVGALLLRTEMVQNSYEAADIEANIATLQQDVDEDQAKLDALEASLPDKAQKMGMELPKGSLTIDLSGYQKPGHGKSSTSSKSTESNKSAQSATSDQTNGTSSTEGAQ</sequence>
<feature type="compositionally biased region" description="Polar residues" evidence="2">
    <location>
        <begin position="1"/>
        <end position="11"/>
    </location>
</feature>
<dbReference type="EMBL" id="WBSM01000001">
    <property type="protein sequence ID" value="KAB8289065.1"/>
    <property type="molecule type" value="Genomic_DNA"/>
</dbReference>
<protein>
    <submittedName>
        <fullName evidence="4">Uncharacterized protein</fullName>
    </submittedName>
</protein>
<organism evidence="4 5">
    <name type="scientific">Bifidobacterium ramosum</name>
    <dbReference type="NCBI Taxonomy" id="1798158"/>
    <lineage>
        <taxon>Bacteria</taxon>
        <taxon>Bacillati</taxon>
        <taxon>Actinomycetota</taxon>
        <taxon>Actinomycetes</taxon>
        <taxon>Bifidobacteriales</taxon>
        <taxon>Bifidobacteriaceae</taxon>
        <taxon>Bifidobacterium</taxon>
    </lineage>
</organism>
<name>A0A6L4X1Z4_9BIFI</name>
<comment type="caution">
    <text evidence="4">The sequence shown here is derived from an EMBL/GenBank/DDBJ whole genome shotgun (WGS) entry which is preliminary data.</text>
</comment>
<feature type="region of interest" description="Disordered" evidence="2">
    <location>
        <begin position="1"/>
        <end position="29"/>
    </location>
</feature>
<feature type="transmembrane region" description="Helical" evidence="3">
    <location>
        <begin position="62"/>
        <end position="82"/>
    </location>
</feature>